<comment type="cofactor">
    <cofactor evidence="1 6">
        <name>FAD</name>
        <dbReference type="ChEBI" id="CHEBI:57692"/>
    </cofactor>
</comment>
<dbReference type="PANTHER" id="PTHR43884:SF22">
    <property type="entry name" value="BLR3437 PROTEIN"/>
    <property type="match status" value="1"/>
</dbReference>
<dbReference type="InterPro" id="IPR006091">
    <property type="entry name" value="Acyl-CoA_Oxase/DH_mid-dom"/>
</dbReference>
<dbReference type="InterPro" id="IPR009075">
    <property type="entry name" value="AcylCo_DH/oxidase_C"/>
</dbReference>
<feature type="domain" description="Acyl-CoA oxidase/dehydrogenase middle" evidence="8">
    <location>
        <begin position="123"/>
        <end position="199"/>
    </location>
</feature>
<reference evidence="11 12" key="1">
    <citation type="journal article" date="2019" name="Nat. Microbiol.">
        <title>Mediterranean grassland soil C-N compound turnover is dependent on rainfall and depth, and is mediated by genomically divergent microorganisms.</title>
        <authorList>
            <person name="Diamond S."/>
            <person name="Andeer P.F."/>
            <person name="Li Z."/>
            <person name="Crits-Christoph A."/>
            <person name="Burstein D."/>
            <person name="Anantharaman K."/>
            <person name="Lane K.R."/>
            <person name="Thomas B.C."/>
            <person name="Pan C."/>
            <person name="Northen T.R."/>
            <person name="Banfield J.F."/>
        </authorList>
    </citation>
    <scope>NUCLEOTIDE SEQUENCE [LARGE SCALE GENOMIC DNA]</scope>
    <source>
        <strain evidence="9">WS_4</strain>
        <strain evidence="10">WS_7</strain>
    </source>
</reference>
<comment type="similarity">
    <text evidence="2 6">Belongs to the acyl-CoA dehydrogenase family.</text>
</comment>
<keyword evidence="3 6" id="KW-0285">Flavoprotein</keyword>
<evidence type="ECO:0000256" key="6">
    <source>
        <dbReference type="RuleBase" id="RU362125"/>
    </source>
</evidence>
<evidence type="ECO:0000256" key="3">
    <source>
        <dbReference type="ARBA" id="ARBA00022630"/>
    </source>
</evidence>
<dbReference type="SUPFAM" id="SSF56645">
    <property type="entry name" value="Acyl-CoA dehydrogenase NM domain-like"/>
    <property type="match status" value="1"/>
</dbReference>
<dbReference type="Pfam" id="PF02770">
    <property type="entry name" value="Acyl-CoA_dh_M"/>
    <property type="match status" value="1"/>
</dbReference>
<evidence type="ECO:0000259" key="7">
    <source>
        <dbReference type="Pfam" id="PF00441"/>
    </source>
</evidence>
<dbReference type="InterPro" id="IPR006089">
    <property type="entry name" value="Acyl-CoA_DH_CS"/>
</dbReference>
<dbReference type="Gene3D" id="1.20.140.10">
    <property type="entry name" value="Butyryl-CoA Dehydrogenase, subunit A, domain 3"/>
    <property type="match status" value="1"/>
</dbReference>
<dbReference type="InterPro" id="IPR009100">
    <property type="entry name" value="AcylCoA_DH/oxidase_NM_dom_sf"/>
</dbReference>
<dbReference type="EMBL" id="VBOU01000072">
    <property type="protein sequence ID" value="TMQ54452.1"/>
    <property type="molecule type" value="Genomic_DNA"/>
</dbReference>
<dbReference type="Gene3D" id="2.40.110.10">
    <property type="entry name" value="Butyryl-CoA Dehydrogenase, subunit A, domain 2"/>
    <property type="match status" value="1"/>
</dbReference>
<dbReference type="InterPro" id="IPR037069">
    <property type="entry name" value="AcylCoA_DH/ox_N_sf"/>
</dbReference>
<keyword evidence="5 6" id="KW-0560">Oxidoreductase</keyword>
<organism evidence="9 12">
    <name type="scientific">Eiseniibacteriota bacterium</name>
    <dbReference type="NCBI Taxonomy" id="2212470"/>
    <lineage>
        <taxon>Bacteria</taxon>
        <taxon>Candidatus Eiseniibacteriota</taxon>
    </lineage>
</organism>
<dbReference type="EMBL" id="VBOX01000005">
    <property type="protein sequence ID" value="TMQ66848.1"/>
    <property type="molecule type" value="Genomic_DNA"/>
</dbReference>
<accession>A0A538SST4</accession>
<evidence type="ECO:0000256" key="5">
    <source>
        <dbReference type="ARBA" id="ARBA00023002"/>
    </source>
</evidence>
<gene>
    <name evidence="9" type="ORF">E6K74_06055</name>
    <name evidence="10" type="ORF">E6K77_00780</name>
</gene>
<dbReference type="GO" id="GO:0050660">
    <property type="term" value="F:flavin adenine dinucleotide binding"/>
    <property type="evidence" value="ECO:0007669"/>
    <property type="project" value="InterPro"/>
</dbReference>
<evidence type="ECO:0000313" key="9">
    <source>
        <dbReference type="EMBL" id="TMQ54452.1"/>
    </source>
</evidence>
<evidence type="ECO:0000256" key="4">
    <source>
        <dbReference type="ARBA" id="ARBA00022827"/>
    </source>
</evidence>
<evidence type="ECO:0000259" key="8">
    <source>
        <dbReference type="Pfam" id="PF02770"/>
    </source>
</evidence>
<dbReference type="SUPFAM" id="SSF47203">
    <property type="entry name" value="Acyl-CoA dehydrogenase C-terminal domain-like"/>
    <property type="match status" value="1"/>
</dbReference>
<dbReference type="AlphaFoldDB" id="A0A538SST4"/>
<dbReference type="Gene3D" id="1.10.540.10">
    <property type="entry name" value="Acyl-CoA dehydrogenase/oxidase, N-terminal domain"/>
    <property type="match status" value="1"/>
</dbReference>
<dbReference type="FunFam" id="2.40.110.10:FF:000002">
    <property type="entry name" value="Acyl-CoA dehydrogenase fadE12"/>
    <property type="match status" value="1"/>
</dbReference>
<keyword evidence="4 6" id="KW-0274">FAD</keyword>
<dbReference type="FunFam" id="1.20.140.10:FF:000001">
    <property type="entry name" value="Acyl-CoA dehydrogenase"/>
    <property type="match status" value="1"/>
</dbReference>
<protein>
    <submittedName>
        <fullName evidence="9">Acyl-CoA dehydrogenase</fullName>
    </submittedName>
</protein>
<name>A0A538SST4_UNCEI</name>
<evidence type="ECO:0000256" key="2">
    <source>
        <dbReference type="ARBA" id="ARBA00009347"/>
    </source>
</evidence>
<dbReference type="Pfam" id="PF00441">
    <property type="entry name" value="Acyl-CoA_dh_1"/>
    <property type="match status" value="1"/>
</dbReference>
<proteinExistence type="inferred from homology"/>
<comment type="caution">
    <text evidence="9">The sequence shown here is derived from an EMBL/GenBank/DDBJ whole genome shotgun (WGS) entry which is preliminary data.</text>
</comment>
<dbReference type="GO" id="GO:0003995">
    <property type="term" value="F:acyl-CoA dehydrogenase activity"/>
    <property type="evidence" value="ECO:0007669"/>
    <property type="project" value="InterPro"/>
</dbReference>
<dbReference type="InterPro" id="IPR046373">
    <property type="entry name" value="Acyl-CoA_Oxase/DH_mid-dom_sf"/>
</dbReference>
<dbReference type="Proteomes" id="UP000319829">
    <property type="component" value="Unassembled WGS sequence"/>
</dbReference>
<evidence type="ECO:0000256" key="1">
    <source>
        <dbReference type="ARBA" id="ARBA00001974"/>
    </source>
</evidence>
<dbReference type="PROSITE" id="PS00072">
    <property type="entry name" value="ACYL_COA_DH_1"/>
    <property type="match status" value="1"/>
</dbReference>
<feature type="domain" description="Acyl-CoA dehydrogenase/oxidase C-terminal" evidence="7">
    <location>
        <begin position="228"/>
        <end position="377"/>
    </location>
</feature>
<evidence type="ECO:0000313" key="10">
    <source>
        <dbReference type="EMBL" id="TMQ66848.1"/>
    </source>
</evidence>
<evidence type="ECO:0000313" key="12">
    <source>
        <dbReference type="Proteomes" id="UP000319829"/>
    </source>
</evidence>
<sequence>MAIPDTRPVRAFLEERHVTIASEVGALAREIASRPEPQDDDAARIEARALLAQIGAAGWFDPIRRQDWRGCCLAREALAAASPLADAIFALQGLGTLPILLSENGPVRDRWVDAAIAGRAMAAFAMTEPEAGSDVAAIGTTARREGDSYVLNGTKTYISNAGIADFYTVFASTDPTAGGKGISCFVVPADTAGLRFVRPQILSAPHPLGEIAFEICRVPAANRLGEEGRGYALGLRTLDRMRATVGAAACGMAARALAEACDHARVRRQFGKPLAEFQLVQEKLARMATDLTAARLLVYRAAWAADNGASRVTLEAAMAKAFATEAAQRIVDDAVQVLGGAGVMASHPVDRLYRAVRALRIYEGTTEIQHLVIAGQLMQDTGA</sequence>
<evidence type="ECO:0000313" key="11">
    <source>
        <dbReference type="Proteomes" id="UP000317366"/>
    </source>
</evidence>
<dbReference type="Proteomes" id="UP000317366">
    <property type="component" value="Unassembled WGS sequence"/>
</dbReference>
<dbReference type="PANTHER" id="PTHR43884">
    <property type="entry name" value="ACYL-COA DEHYDROGENASE"/>
    <property type="match status" value="1"/>
</dbReference>
<dbReference type="InterPro" id="IPR036250">
    <property type="entry name" value="AcylCo_DH-like_C"/>
</dbReference>